<reference evidence="3 4" key="1">
    <citation type="submission" date="2016-04" db="EMBL/GenBank/DDBJ databases">
        <title>A degradative enzymes factory behind the ericoid mycorrhizal symbiosis.</title>
        <authorList>
            <consortium name="DOE Joint Genome Institute"/>
            <person name="Martino E."/>
            <person name="Morin E."/>
            <person name="Grelet G."/>
            <person name="Kuo A."/>
            <person name="Kohler A."/>
            <person name="Daghino S."/>
            <person name="Barry K."/>
            <person name="Choi C."/>
            <person name="Cichocki N."/>
            <person name="Clum A."/>
            <person name="Copeland A."/>
            <person name="Hainaut M."/>
            <person name="Haridas S."/>
            <person name="Labutti K."/>
            <person name="Lindquist E."/>
            <person name="Lipzen A."/>
            <person name="Khouja H.-R."/>
            <person name="Murat C."/>
            <person name="Ohm R."/>
            <person name="Olson A."/>
            <person name="Spatafora J."/>
            <person name="Veneault-Fourrey C."/>
            <person name="Henrissat B."/>
            <person name="Grigoriev I."/>
            <person name="Martin F."/>
            <person name="Perotto S."/>
        </authorList>
    </citation>
    <scope>NUCLEOTIDE SEQUENCE [LARGE SCALE GENOMIC DNA]</scope>
    <source>
        <strain evidence="3 4">E</strain>
    </source>
</reference>
<dbReference type="GeneID" id="36591711"/>
<dbReference type="PANTHER" id="PTHR33112">
    <property type="entry name" value="DOMAIN PROTEIN, PUTATIVE-RELATED"/>
    <property type="match status" value="1"/>
</dbReference>
<accession>A0A2J6SXG4</accession>
<dbReference type="PANTHER" id="PTHR33112:SF9">
    <property type="entry name" value="HETEROKARYON INCOMPATIBILITY DOMAIN-CONTAINING PROTEIN"/>
    <property type="match status" value="1"/>
</dbReference>
<feature type="domain" description="Heterokaryon incompatibility" evidence="2">
    <location>
        <begin position="208"/>
        <end position="365"/>
    </location>
</feature>
<gene>
    <name evidence="3" type="ORF">K444DRAFT_633607</name>
</gene>
<dbReference type="Proteomes" id="UP000235371">
    <property type="component" value="Unassembled WGS sequence"/>
</dbReference>
<feature type="compositionally biased region" description="Basic residues" evidence="1">
    <location>
        <begin position="510"/>
        <end position="527"/>
    </location>
</feature>
<dbReference type="OrthoDB" id="4161196at2759"/>
<feature type="region of interest" description="Disordered" evidence="1">
    <location>
        <begin position="497"/>
        <end position="533"/>
    </location>
</feature>
<name>A0A2J6SXG4_9HELO</name>
<dbReference type="InterPro" id="IPR010730">
    <property type="entry name" value="HET"/>
</dbReference>
<proteinExistence type="predicted"/>
<protein>
    <recommendedName>
        <fullName evidence="2">Heterokaryon incompatibility domain-containing protein</fullName>
    </recommendedName>
</protein>
<evidence type="ECO:0000313" key="4">
    <source>
        <dbReference type="Proteomes" id="UP000235371"/>
    </source>
</evidence>
<dbReference type="RefSeq" id="XP_024732370.1">
    <property type="nucleotide sequence ID" value="XM_024883634.1"/>
</dbReference>
<keyword evidence="4" id="KW-1185">Reference proteome</keyword>
<dbReference type="InParanoid" id="A0A2J6SXG4"/>
<sequence length="573" mass="65685">MVLCEECEAFDIQKLGSGPCGYRYEETLQRAQSCDFCRTLAEHGEVRQLARRHRLPEEAWFHFQLFSDSNDGEGGGEGEGGIRANRLHVTLAPRYFVQLLQFESDETREFLAIDFYLQADPRTPAAENNDVLWRFPRNDLFSEGHCTAVKRWLHECTQSADHSRCSQTVSGHGADLKAWEAVLPSRCVEVLGPDRVRLCLTDNKKGAYITLSHRWEGDTKGCSTTTNNYDARLVDIAVSKLTRNFQDAILIVHLTGIPYLWIDSICIIQKGDRKEDWKRGCVKMAQYYQNYIFTLTAIRGPGQVGVLPSRNQMGDRNLIQLSYRDQRGNKRGYVYLFVIDHSLRTSYGKLVRSDELLGRGWVFQEQMLSRRLLYYTEAGVIFECRTGNPRNTLGDRWMKSGVQGDDFGTIFRWIKRVREGGGEPSRLTSVLVKGKFDLVKRSFDTWCKLVEEYSVKELTYWSDRIPLCLVSPQSIGDSCSCGTFRLTFLGCGQEMSTSGYSGRNKESQNRSRKGRRRKHGHHKRRLRGLSALRPGPGHLCRLRSRGAIYIHTERSWSRLAESPVSPKSTENRW</sequence>
<evidence type="ECO:0000256" key="1">
    <source>
        <dbReference type="SAM" id="MobiDB-lite"/>
    </source>
</evidence>
<dbReference type="EMBL" id="KZ613855">
    <property type="protein sequence ID" value="PMD55466.1"/>
    <property type="molecule type" value="Genomic_DNA"/>
</dbReference>
<evidence type="ECO:0000313" key="3">
    <source>
        <dbReference type="EMBL" id="PMD55466.1"/>
    </source>
</evidence>
<dbReference type="Pfam" id="PF06985">
    <property type="entry name" value="HET"/>
    <property type="match status" value="1"/>
</dbReference>
<dbReference type="AlphaFoldDB" id="A0A2J6SXG4"/>
<organism evidence="3 4">
    <name type="scientific">Hyaloscypha bicolor E</name>
    <dbReference type="NCBI Taxonomy" id="1095630"/>
    <lineage>
        <taxon>Eukaryota</taxon>
        <taxon>Fungi</taxon>
        <taxon>Dikarya</taxon>
        <taxon>Ascomycota</taxon>
        <taxon>Pezizomycotina</taxon>
        <taxon>Leotiomycetes</taxon>
        <taxon>Helotiales</taxon>
        <taxon>Hyaloscyphaceae</taxon>
        <taxon>Hyaloscypha</taxon>
        <taxon>Hyaloscypha bicolor</taxon>
    </lineage>
</organism>
<evidence type="ECO:0000259" key="2">
    <source>
        <dbReference type="Pfam" id="PF06985"/>
    </source>
</evidence>
<dbReference type="STRING" id="1095630.A0A2J6SXG4"/>